<comment type="caution">
    <text evidence="2">The sequence shown here is derived from an EMBL/GenBank/DDBJ whole genome shotgun (WGS) entry which is preliminary data.</text>
</comment>
<keyword evidence="1" id="KW-1133">Transmembrane helix</keyword>
<keyword evidence="1" id="KW-0472">Membrane</keyword>
<name>A0ABR3TEC3_9PEZI</name>
<dbReference type="Proteomes" id="UP001521184">
    <property type="component" value="Unassembled WGS sequence"/>
</dbReference>
<proteinExistence type="predicted"/>
<dbReference type="EMBL" id="JAKEKT020000085">
    <property type="protein sequence ID" value="KAL1637732.1"/>
    <property type="molecule type" value="Genomic_DNA"/>
</dbReference>
<reference evidence="2 3" key="1">
    <citation type="journal article" date="2023" name="Plant Dis.">
        <title>First Report of Diplodia intermedia Causing Canker and Dieback Diseases on Apple Trees in Canada.</title>
        <authorList>
            <person name="Ellouze W."/>
            <person name="Ilyukhin E."/>
            <person name="Sulman M."/>
            <person name="Ali S."/>
        </authorList>
    </citation>
    <scope>NUCLEOTIDE SEQUENCE [LARGE SCALE GENOMIC DNA]</scope>
    <source>
        <strain evidence="2 3">M45-28</strain>
    </source>
</reference>
<evidence type="ECO:0000313" key="2">
    <source>
        <dbReference type="EMBL" id="KAL1637732.1"/>
    </source>
</evidence>
<protein>
    <submittedName>
        <fullName evidence="2">Uncharacterized protein</fullName>
    </submittedName>
</protein>
<gene>
    <name evidence="2" type="ORF">SLS58_009159</name>
</gene>
<keyword evidence="1" id="KW-0812">Transmembrane</keyword>
<evidence type="ECO:0000256" key="1">
    <source>
        <dbReference type="SAM" id="Phobius"/>
    </source>
</evidence>
<sequence>MNVLAFKPSLEEILLREQNKPIYALGRCGRQRILEIDRYTFWGHRLSDLLDAFEAPPRDIWQRLKNQRNFNDWAKFLIGLLVLVSTVVSIVTGTVSTVYLIKQYNLALTQDCAEEDAARTLPGFYV</sequence>
<organism evidence="2 3">
    <name type="scientific">Diplodia intermedia</name>
    <dbReference type="NCBI Taxonomy" id="856260"/>
    <lineage>
        <taxon>Eukaryota</taxon>
        <taxon>Fungi</taxon>
        <taxon>Dikarya</taxon>
        <taxon>Ascomycota</taxon>
        <taxon>Pezizomycotina</taxon>
        <taxon>Dothideomycetes</taxon>
        <taxon>Dothideomycetes incertae sedis</taxon>
        <taxon>Botryosphaeriales</taxon>
        <taxon>Botryosphaeriaceae</taxon>
        <taxon>Diplodia</taxon>
    </lineage>
</organism>
<accession>A0ABR3TEC3</accession>
<evidence type="ECO:0000313" key="3">
    <source>
        <dbReference type="Proteomes" id="UP001521184"/>
    </source>
</evidence>
<feature type="transmembrane region" description="Helical" evidence="1">
    <location>
        <begin position="76"/>
        <end position="101"/>
    </location>
</feature>
<keyword evidence="3" id="KW-1185">Reference proteome</keyword>